<evidence type="ECO:0000313" key="11">
    <source>
        <dbReference type="EMBL" id="PSS27451.1"/>
    </source>
</evidence>
<evidence type="ECO:0000256" key="2">
    <source>
        <dbReference type="ARBA" id="ARBA00022679"/>
    </source>
</evidence>
<keyword evidence="12" id="KW-1185">Reference proteome</keyword>
<keyword evidence="8" id="KW-0067">ATP-binding</keyword>
<protein>
    <recommendedName>
        <fullName evidence="10">Helicase C-terminal domain-containing protein</fullName>
    </recommendedName>
</protein>
<dbReference type="SMART" id="SM00487">
    <property type="entry name" value="DEXDc"/>
    <property type="match status" value="1"/>
</dbReference>
<dbReference type="Pfam" id="PF00145">
    <property type="entry name" value="DNA_methylase"/>
    <property type="match status" value="1"/>
</dbReference>
<organism evidence="11 12">
    <name type="scientific">Amorphotheca resinae ATCC 22711</name>
    <dbReference type="NCBI Taxonomy" id="857342"/>
    <lineage>
        <taxon>Eukaryota</taxon>
        <taxon>Fungi</taxon>
        <taxon>Dikarya</taxon>
        <taxon>Ascomycota</taxon>
        <taxon>Pezizomycotina</taxon>
        <taxon>Leotiomycetes</taxon>
        <taxon>Helotiales</taxon>
        <taxon>Amorphothecaceae</taxon>
        <taxon>Amorphotheca</taxon>
    </lineage>
</organism>
<dbReference type="InterPro" id="IPR049730">
    <property type="entry name" value="SNF2/RAD54-like_C"/>
</dbReference>
<feature type="compositionally biased region" description="Basic and acidic residues" evidence="9">
    <location>
        <begin position="22"/>
        <end position="38"/>
    </location>
</feature>
<dbReference type="InterPro" id="IPR029063">
    <property type="entry name" value="SAM-dependent_MTases_sf"/>
</dbReference>
<dbReference type="OrthoDB" id="423221at2759"/>
<evidence type="ECO:0000256" key="3">
    <source>
        <dbReference type="ARBA" id="ARBA00022723"/>
    </source>
</evidence>
<dbReference type="RefSeq" id="XP_024724976.1">
    <property type="nucleotide sequence ID" value="XM_024868506.1"/>
</dbReference>
<dbReference type="PANTHER" id="PTHR45626:SF26">
    <property type="entry name" value="FAMILY HELICASE, PUTATIVE (AFU_ORTHOLOGUE AFUA_2G09120)-RELATED"/>
    <property type="match status" value="1"/>
</dbReference>
<gene>
    <name evidence="11" type="ORF">M430DRAFT_54968</name>
</gene>
<evidence type="ECO:0000256" key="7">
    <source>
        <dbReference type="ARBA" id="ARBA00022833"/>
    </source>
</evidence>
<dbReference type="GO" id="GO:0008094">
    <property type="term" value="F:ATP-dependent activity, acting on DNA"/>
    <property type="evidence" value="ECO:0007669"/>
    <property type="project" value="TreeGrafter"/>
</dbReference>
<dbReference type="GO" id="GO:0008270">
    <property type="term" value="F:zinc ion binding"/>
    <property type="evidence" value="ECO:0007669"/>
    <property type="project" value="UniProtKB-KW"/>
</dbReference>
<keyword evidence="5" id="KW-0863">Zinc-finger</keyword>
<dbReference type="GO" id="GO:0008168">
    <property type="term" value="F:methyltransferase activity"/>
    <property type="evidence" value="ECO:0007669"/>
    <property type="project" value="UniProtKB-KW"/>
</dbReference>
<dbReference type="PANTHER" id="PTHR45626">
    <property type="entry name" value="TRANSCRIPTION TERMINATION FACTOR 2-RELATED"/>
    <property type="match status" value="1"/>
</dbReference>
<keyword evidence="7" id="KW-0862">Zinc</keyword>
<dbReference type="Gene3D" id="3.40.50.150">
    <property type="entry name" value="Vaccinia Virus protein VP39"/>
    <property type="match status" value="1"/>
</dbReference>
<name>A0A2T3BDH7_AMORE</name>
<evidence type="ECO:0000256" key="6">
    <source>
        <dbReference type="ARBA" id="ARBA00022801"/>
    </source>
</evidence>
<dbReference type="GO" id="GO:0006281">
    <property type="term" value="P:DNA repair"/>
    <property type="evidence" value="ECO:0007669"/>
    <property type="project" value="TreeGrafter"/>
</dbReference>
<dbReference type="InterPro" id="IPR000330">
    <property type="entry name" value="SNF2_N"/>
</dbReference>
<dbReference type="GO" id="GO:0005524">
    <property type="term" value="F:ATP binding"/>
    <property type="evidence" value="ECO:0007669"/>
    <property type="project" value="UniProtKB-KW"/>
</dbReference>
<reference evidence="11 12" key="1">
    <citation type="journal article" date="2018" name="New Phytol.">
        <title>Comparative genomics and transcriptomics depict ericoid mycorrhizal fungi as versatile saprotrophs and plant mutualists.</title>
        <authorList>
            <person name="Martino E."/>
            <person name="Morin E."/>
            <person name="Grelet G.A."/>
            <person name="Kuo A."/>
            <person name="Kohler A."/>
            <person name="Daghino S."/>
            <person name="Barry K.W."/>
            <person name="Cichocki N."/>
            <person name="Clum A."/>
            <person name="Dockter R.B."/>
            <person name="Hainaut M."/>
            <person name="Kuo R.C."/>
            <person name="LaButti K."/>
            <person name="Lindahl B.D."/>
            <person name="Lindquist E.A."/>
            <person name="Lipzen A."/>
            <person name="Khouja H.R."/>
            <person name="Magnuson J."/>
            <person name="Murat C."/>
            <person name="Ohm R.A."/>
            <person name="Singer S.W."/>
            <person name="Spatafora J.W."/>
            <person name="Wang M."/>
            <person name="Veneault-Fourrey C."/>
            <person name="Henrissat B."/>
            <person name="Grigoriev I.V."/>
            <person name="Martin F.M."/>
            <person name="Perotto S."/>
        </authorList>
    </citation>
    <scope>NUCLEOTIDE SEQUENCE [LARGE SCALE GENOMIC DNA]</scope>
    <source>
        <strain evidence="11 12">ATCC 22711</strain>
    </source>
</reference>
<evidence type="ECO:0000256" key="9">
    <source>
        <dbReference type="SAM" id="MobiDB-lite"/>
    </source>
</evidence>
<dbReference type="InterPro" id="IPR014001">
    <property type="entry name" value="Helicase_ATP-bd"/>
</dbReference>
<dbReference type="STRING" id="857342.A0A2T3BDH7"/>
<dbReference type="InterPro" id="IPR001525">
    <property type="entry name" value="C5_MeTfrase"/>
</dbReference>
<dbReference type="GO" id="GO:0016787">
    <property type="term" value="F:hydrolase activity"/>
    <property type="evidence" value="ECO:0007669"/>
    <property type="project" value="UniProtKB-KW"/>
</dbReference>
<feature type="region of interest" description="Disordered" evidence="9">
    <location>
        <begin position="1"/>
        <end position="38"/>
    </location>
</feature>
<feature type="region of interest" description="Disordered" evidence="9">
    <location>
        <begin position="64"/>
        <end position="138"/>
    </location>
</feature>
<dbReference type="PROSITE" id="PS51194">
    <property type="entry name" value="HELICASE_CTER"/>
    <property type="match status" value="1"/>
</dbReference>
<proteinExistence type="predicted"/>
<evidence type="ECO:0000256" key="8">
    <source>
        <dbReference type="ARBA" id="ARBA00022840"/>
    </source>
</evidence>
<keyword evidence="3" id="KW-0479">Metal-binding</keyword>
<dbReference type="Gene3D" id="3.40.50.300">
    <property type="entry name" value="P-loop containing nucleotide triphosphate hydrolases"/>
    <property type="match status" value="1"/>
</dbReference>
<keyword evidence="2" id="KW-0808">Transferase</keyword>
<dbReference type="Gene3D" id="3.40.50.10810">
    <property type="entry name" value="Tandem AAA-ATPase domain"/>
    <property type="match status" value="2"/>
</dbReference>
<dbReference type="InParanoid" id="A0A2T3BDH7"/>
<dbReference type="InterPro" id="IPR038718">
    <property type="entry name" value="SNF2-like_sf"/>
</dbReference>
<dbReference type="PROSITE" id="PS00518">
    <property type="entry name" value="ZF_RING_1"/>
    <property type="match status" value="1"/>
</dbReference>
<dbReference type="InterPro" id="IPR017907">
    <property type="entry name" value="Znf_RING_CS"/>
</dbReference>
<dbReference type="CDD" id="cd18793">
    <property type="entry name" value="SF2_C_SNF"/>
    <property type="match status" value="1"/>
</dbReference>
<evidence type="ECO:0000313" key="12">
    <source>
        <dbReference type="Proteomes" id="UP000241818"/>
    </source>
</evidence>
<accession>A0A2T3BDH7</accession>
<dbReference type="Pfam" id="PF00176">
    <property type="entry name" value="SNF2-rel_dom"/>
    <property type="match status" value="2"/>
</dbReference>
<evidence type="ECO:0000256" key="5">
    <source>
        <dbReference type="ARBA" id="ARBA00022771"/>
    </source>
</evidence>
<sequence length="2129" mass="240416">MAGAKSLPYTASDTDTNNCADADARVDAGSDTDTHMMDALDDDTIDTLATELIGLGRVSANMRQANQPDLEPDNGPDPNIMTGLDDESDEDSDNESDDESGDETADEDSKESSGDGGPPAKKQKISTSTKKAKKSKSKNGSVKLTDTYEYRIGYRDDLAPLSTVEEWFADLSSNIKKLGFKRFIDHLNGRALRVATMCSGTESPILALKMISENLLSQFSINFDVEHLFSAEIVPFKQAFIERNFQPPIIFCDITELSDPLLDASQPRTATTAYGGKAEVPGDVDVLIAGFCCTDYSKLNNKPMTLAERGESGQTFYAILAYALEYKPKIIILENVVRVPWNDKIAKKRLGERGLDQHFGLIGYTSRHLILDAKEFYVPQTRQRGYLIAIHRESFKGSDEEIEGLLDQWEKDVTKLQRPASVPAEALLLKSDDPNLKFVQRENVEKGEGKKELFWNRCKMGHQLYRSALKLGVEHPITKWGPSGSKQLFDYYRTFKGFTERVLDTLDISHLRCIKRGFDDRYWNRLLDMSQNVYRTTDNTKTGIMPCLTPHGLPFSTVRGSSIAGFEALQFQALDVGSIDISTLSQSDLQDLAGNAMTSTVVGAVTAATLNIFYKLLKPGTGVKPKDERRLKLVARDLQLEKKSADPGDYSELSVEDAKAWAAVTRRLCYCEGRHDVTMIPIQQCTVCKHTTCVTCGQSPRHHYKLMDTDFIATRKCPSNFFKLIKKSIPMLFSFDNTHPSVEERIRQMEEHRPQHFTEEAWTQTLEAIRSALCSEVQFRDIIRAECWHVHFHSPLVNGTSGARVELLISEYSVEWLLYATVPPDEPLNTERRKHLEKFPFARMRPNGDDIVKGNWEFYIPEHQEAKAMITSKGKLVKSYPATIGLEGITNCPVWDKCSVKLSGNDSNKFERDISGDYESSPVCGQAYDSFHVQVSSKGSNRPVCMYFDHEKLLRSPELDHFIFTDDIRRLEYGEYRQAFARLEPTWQQPTLVGSKSITTDESSMEQEVTIHVDGHWIGCQGLSIDLSRQLSVIYWQLPNQIPDPKSDCDSRHLIFACTTNLPNLISAQWVRKSLTVLTLSSEVKFFKEFRWILERGLVVADHLQHNAKWNPTTAPKIQCPTCAPKAPKLMWAYSQRNKQTPFEDPADGRDYERVLKARPRPVTIRYYINDKDMILINVEVNPKTLCHRAWAQLALYGNAEDVKVAWRVVTDDKTSNKCLLEPLTILSSDNEIPAPPPPNVNMKQYSPRPAQLKNLAWIIRQEREPQPFLEEEVVEDRVTHINYRIEGKATREIFNGGGVLAHDVGFGKTLNILALIDCQSTWDERGAQASVPGRIPVKATVVFAPPHLVGQWEKEAKCFFPKLSNVLIIGNIFHLKARTIADYKNADIIIVNWRLVGMPSYLMLVAQFAGMVEPDTRASARALRSWYATALGKIASHVELLKSDPTGFEGHLKDEFDQDKVASQSLHAPVPSKRVTGAAYRKKVALKPPSRSKAKEAGEALPQQQEAPKFMSRSNAFKLKKVAETEDYDLMKSPIFEMFSFGRMVIDEYAYLDNRDCVKQTVMVLEFIKARHKWVLSGTPLIGGFNDIKRMAKFIGVNLGINDYSSMKSDILNHELKDMTNSEKFLLYKTAPSPAWQEHRHNHAQCFLNQFARKDIVNNDGIKLSEQFCLVHQPAAPRATYLELMQFMSASKFEIRERPGTTNLQHRKSLIHDALFQCQDAEEALLCRAAYFDLPKGDALNNAKLCEEIVEIRKGQYFEKKRQLQDRLEESLQLLKKTPDGTDDFFDDFKSCVKKNKLGDIETLNEIQEIIDNGTDIDIDIKSTSGTLRSYSSNMNKFLNQLVGLKRSWRFFQAVHTIQCLPAAHKLACQKCGHQEFTIQELTLLGQCGHLVCNSCLPREDEPCMEDQGCMMSKCSARNSFYDKIPAHDLRQESDPEAICSSGKICDIVNLLKHQIPQDEKVLVFVQFPKLLQQVQEALSSNNIAFCDLGGGFESSKILSDFQDVNSSQRSRVMTLNIGDSSAAGSNLTVANHIIFVAPYHTTGSNAQYLYDAAMTQAIGRARRWGQEKTVNVYHYLVTGTIDVDIIEFRRSQILKMVAPGEGELVSGDRKDSKLGSLCYEYVSREFY</sequence>
<keyword evidence="4" id="KW-0547">Nucleotide-binding</keyword>
<dbReference type="InterPro" id="IPR027417">
    <property type="entry name" value="P-loop_NTPase"/>
</dbReference>
<dbReference type="GO" id="GO:0005634">
    <property type="term" value="C:nucleus"/>
    <property type="evidence" value="ECO:0007669"/>
    <property type="project" value="TreeGrafter"/>
</dbReference>
<dbReference type="Proteomes" id="UP000241818">
    <property type="component" value="Unassembled WGS sequence"/>
</dbReference>
<dbReference type="EMBL" id="KZ679006">
    <property type="protein sequence ID" value="PSS27451.1"/>
    <property type="molecule type" value="Genomic_DNA"/>
</dbReference>
<dbReference type="InterPro" id="IPR001650">
    <property type="entry name" value="Helicase_C-like"/>
</dbReference>
<dbReference type="SUPFAM" id="SSF53335">
    <property type="entry name" value="S-adenosyl-L-methionine-dependent methyltransferases"/>
    <property type="match status" value="1"/>
</dbReference>
<evidence type="ECO:0000256" key="4">
    <source>
        <dbReference type="ARBA" id="ARBA00022741"/>
    </source>
</evidence>
<dbReference type="InterPro" id="IPR050628">
    <property type="entry name" value="SNF2_RAD54_helicase_TF"/>
</dbReference>
<feature type="compositionally biased region" description="Acidic residues" evidence="9">
    <location>
        <begin position="84"/>
        <end position="109"/>
    </location>
</feature>
<dbReference type="GO" id="GO:0032259">
    <property type="term" value="P:methylation"/>
    <property type="evidence" value="ECO:0007669"/>
    <property type="project" value="UniProtKB-KW"/>
</dbReference>
<dbReference type="GeneID" id="36576587"/>
<keyword evidence="6" id="KW-0378">Hydrolase</keyword>
<dbReference type="SUPFAM" id="SSF52540">
    <property type="entry name" value="P-loop containing nucleoside triphosphate hydrolases"/>
    <property type="match status" value="2"/>
</dbReference>
<keyword evidence="1" id="KW-0489">Methyltransferase</keyword>
<feature type="domain" description="Helicase C-terminal" evidence="10">
    <location>
        <begin position="1945"/>
        <end position="2107"/>
    </location>
</feature>
<feature type="compositionally biased region" description="Low complexity" evidence="9">
    <location>
        <begin position="10"/>
        <end position="21"/>
    </location>
</feature>
<evidence type="ECO:0000256" key="1">
    <source>
        <dbReference type="ARBA" id="ARBA00022603"/>
    </source>
</evidence>
<evidence type="ECO:0000259" key="10">
    <source>
        <dbReference type="PROSITE" id="PS51194"/>
    </source>
</evidence>